<feature type="domain" description="RING-type" evidence="6">
    <location>
        <begin position="8"/>
        <end position="46"/>
    </location>
</feature>
<reference evidence="7" key="1">
    <citation type="journal article" date="2020" name="Nature">
        <title>Giant virus diversity and host interactions through global metagenomics.</title>
        <authorList>
            <person name="Schulz F."/>
            <person name="Roux S."/>
            <person name="Paez-Espino D."/>
            <person name="Jungbluth S."/>
            <person name="Walsh D.A."/>
            <person name="Denef V.J."/>
            <person name="McMahon K.D."/>
            <person name="Konstantinidis K.T."/>
            <person name="Eloe-Fadrosh E.A."/>
            <person name="Kyrpides N.C."/>
            <person name="Woyke T."/>
        </authorList>
    </citation>
    <scope>NUCLEOTIDE SEQUENCE</scope>
    <source>
        <strain evidence="7">GVMAG-S-ERX556126-94</strain>
    </source>
</reference>
<evidence type="ECO:0000256" key="3">
    <source>
        <dbReference type="ARBA" id="ARBA00022771"/>
    </source>
</evidence>
<dbReference type="PANTHER" id="PTHR15067:SF4">
    <property type="entry name" value="E3 UBIQUITIN-PROTEIN LIGASE RNF8"/>
    <property type="match status" value="1"/>
</dbReference>
<dbReference type="GO" id="GO:0008270">
    <property type="term" value="F:zinc ion binding"/>
    <property type="evidence" value="ECO:0007669"/>
    <property type="project" value="UniProtKB-KW"/>
</dbReference>
<organism evidence="7">
    <name type="scientific">viral metagenome</name>
    <dbReference type="NCBI Taxonomy" id="1070528"/>
    <lineage>
        <taxon>unclassified sequences</taxon>
        <taxon>metagenomes</taxon>
        <taxon>organismal metagenomes</taxon>
    </lineage>
</organism>
<evidence type="ECO:0000256" key="5">
    <source>
        <dbReference type="ARBA" id="ARBA00022833"/>
    </source>
</evidence>
<evidence type="ECO:0000256" key="1">
    <source>
        <dbReference type="ARBA" id="ARBA00022679"/>
    </source>
</evidence>
<dbReference type="GO" id="GO:0005829">
    <property type="term" value="C:cytosol"/>
    <property type="evidence" value="ECO:0007669"/>
    <property type="project" value="TreeGrafter"/>
</dbReference>
<keyword evidence="2" id="KW-0479">Metal-binding</keyword>
<dbReference type="Gene3D" id="3.30.40.10">
    <property type="entry name" value="Zinc/RING finger domain, C3HC4 (zinc finger)"/>
    <property type="match status" value="1"/>
</dbReference>
<sequence length="142" mass="17360">MSYNSDTCIICLNSYQKKTKIFCGHTFCNECIVNWSEKSDKCPICRRSFNLKVTHNYNTRKNYHIQNKENIMNQMRDFLDHFTWVCLEHEEKIVKFDTIFQYIYENKELLKNKKFKNVVLNKIDYLKNEGEFVGYYWSQKIY</sequence>
<protein>
    <recommendedName>
        <fullName evidence="6">RING-type domain-containing protein</fullName>
    </recommendedName>
</protein>
<proteinExistence type="predicted"/>
<keyword evidence="4" id="KW-0833">Ubl conjugation pathway</keyword>
<keyword evidence="1" id="KW-0808">Transferase</keyword>
<keyword evidence="5" id="KW-0862">Zinc</keyword>
<dbReference type="InterPro" id="IPR017907">
    <property type="entry name" value="Znf_RING_CS"/>
</dbReference>
<dbReference type="SMART" id="SM00184">
    <property type="entry name" value="RING"/>
    <property type="match status" value="1"/>
</dbReference>
<accession>A0A6C0FCT5</accession>
<dbReference type="PROSITE" id="PS00518">
    <property type="entry name" value="ZF_RING_1"/>
    <property type="match status" value="1"/>
</dbReference>
<dbReference type="SUPFAM" id="SSF57850">
    <property type="entry name" value="RING/U-box"/>
    <property type="match status" value="1"/>
</dbReference>
<dbReference type="GO" id="GO:0016567">
    <property type="term" value="P:protein ubiquitination"/>
    <property type="evidence" value="ECO:0007669"/>
    <property type="project" value="TreeGrafter"/>
</dbReference>
<dbReference type="InterPro" id="IPR001841">
    <property type="entry name" value="Znf_RING"/>
</dbReference>
<dbReference type="GO" id="GO:0006511">
    <property type="term" value="P:ubiquitin-dependent protein catabolic process"/>
    <property type="evidence" value="ECO:0007669"/>
    <property type="project" value="TreeGrafter"/>
</dbReference>
<dbReference type="Pfam" id="PF13639">
    <property type="entry name" value="zf-RING_2"/>
    <property type="match status" value="1"/>
</dbReference>
<evidence type="ECO:0000256" key="2">
    <source>
        <dbReference type="ARBA" id="ARBA00022723"/>
    </source>
</evidence>
<name>A0A6C0FCT5_9ZZZZ</name>
<dbReference type="AlphaFoldDB" id="A0A6C0FCT5"/>
<evidence type="ECO:0000256" key="4">
    <source>
        <dbReference type="ARBA" id="ARBA00022786"/>
    </source>
</evidence>
<dbReference type="PROSITE" id="PS50089">
    <property type="entry name" value="ZF_RING_2"/>
    <property type="match status" value="1"/>
</dbReference>
<dbReference type="GO" id="GO:0000151">
    <property type="term" value="C:ubiquitin ligase complex"/>
    <property type="evidence" value="ECO:0007669"/>
    <property type="project" value="TreeGrafter"/>
</dbReference>
<dbReference type="EMBL" id="MN738838">
    <property type="protein sequence ID" value="QHT39022.1"/>
    <property type="molecule type" value="Genomic_DNA"/>
</dbReference>
<keyword evidence="3" id="KW-0863">Zinc-finger</keyword>
<evidence type="ECO:0000259" key="6">
    <source>
        <dbReference type="PROSITE" id="PS50089"/>
    </source>
</evidence>
<dbReference type="InterPro" id="IPR013083">
    <property type="entry name" value="Znf_RING/FYVE/PHD"/>
</dbReference>
<dbReference type="GO" id="GO:0061630">
    <property type="term" value="F:ubiquitin protein ligase activity"/>
    <property type="evidence" value="ECO:0007669"/>
    <property type="project" value="TreeGrafter"/>
</dbReference>
<dbReference type="PANTHER" id="PTHR15067">
    <property type="entry name" value="E3 UBIQUITIN-PROTEIN LIGASE RNF8"/>
    <property type="match status" value="1"/>
</dbReference>
<evidence type="ECO:0000313" key="7">
    <source>
        <dbReference type="EMBL" id="QHT39022.1"/>
    </source>
</evidence>